<evidence type="ECO:0000256" key="6">
    <source>
        <dbReference type="ARBA" id="ARBA00023136"/>
    </source>
</evidence>
<evidence type="ECO:0000256" key="2">
    <source>
        <dbReference type="ARBA" id="ARBA00006448"/>
    </source>
</evidence>
<name>A0ABS7F014_9PROT</name>
<comment type="caution">
    <text evidence="9">The sequence shown here is derived from an EMBL/GenBank/DDBJ whole genome shotgun (WGS) entry which is preliminary data.</text>
</comment>
<evidence type="ECO:0000256" key="3">
    <source>
        <dbReference type="ARBA" id="ARBA00022475"/>
    </source>
</evidence>
<keyword evidence="3" id="KW-1003">Cell membrane</keyword>
<dbReference type="EMBL" id="JAHZUY010000008">
    <property type="protein sequence ID" value="MBW8268946.1"/>
    <property type="molecule type" value="Genomic_DNA"/>
</dbReference>
<organism evidence="9 10">
    <name type="scientific">Caldovatus aquaticus</name>
    <dbReference type="NCBI Taxonomy" id="2865671"/>
    <lineage>
        <taxon>Bacteria</taxon>
        <taxon>Pseudomonadati</taxon>
        <taxon>Pseudomonadota</taxon>
        <taxon>Alphaproteobacteria</taxon>
        <taxon>Acetobacterales</taxon>
        <taxon>Roseomonadaceae</taxon>
        <taxon>Caldovatus</taxon>
    </lineage>
</organism>
<dbReference type="PANTHER" id="PTHR34582:SF6">
    <property type="entry name" value="UPF0702 TRANSMEMBRANE PROTEIN YCAP"/>
    <property type="match status" value="1"/>
</dbReference>
<proteinExistence type="inferred from homology"/>
<evidence type="ECO:0000313" key="10">
    <source>
        <dbReference type="Proteomes" id="UP001519924"/>
    </source>
</evidence>
<dbReference type="Gene3D" id="3.30.240.20">
    <property type="entry name" value="bsu07140 like domains"/>
    <property type="match status" value="1"/>
</dbReference>
<dbReference type="InterPro" id="IPR023090">
    <property type="entry name" value="UPF0702_alpha/beta_dom_sf"/>
</dbReference>
<evidence type="ECO:0000259" key="8">
    <source>
        <dbReference type="Pfam" id="PF20730"/>
    </source>
</evidence>
<evidence type="ECO:0000313" key="9">
    <source>
        <dbReference type="EMBL" id="MBW8268946.1"/>
    </source>
</evidence>
<dbReference type="RefSeq" id="WP_220116527.1">
    <property type="nucleotide sequence ID" value="NZ_JAHZUY010000008.1"/>
</dbReference>
<gene>
    <name evidence="9" type="ORF">K1J50_05545</name>
</gene>
<dbReference type="Proteomes" id="UP001519924">
    <property type="component" value="Unassembled WGS sequence"/>
</dbReference>
<feature type="domain" description="YetF-like N-terminal transmembrane" evidence="8">
    <location>
        <begin position="14"/>
        <end position="72"/>
    </location>
</feature>
<sequence length="156" mass="17038">METVPRAAAIYLVLPALFRLAGRRTLREMTAFDFILLLIIGEATQQALLGDDLSVTTAAVAVTTLIALDIAMSLLEQRAGFLERMIDGVPTVLVADGTPLRERMRRARLDEQDVMERARALHGLERMDQIRFAVLEPGGDITIIPRRGAGRGEAGG</sequence>
<evidence type="ECO:0000256" key="1">
    <source>
        <dbReference type="ARBA" id="ARBA00004651"/>
    </source>
</evidence>
<comment type="subcellular location">
    <subcellularLocation>
        <location evidence="1">Cell membrane</location>
        <topology evidence="1">Multi-pass membrane protein</topology>
    </subcellularLocation>
</comment>
<comment type="similarity">
    <text evidence="2">Belongs to the UPF0702 family.</text>
</comment>
<reference evidence="9 10" key="1">
    <citation type="submission" date="2021-08" db="EMBL/GenBank/DDBJ databases">
        <title>Caldovatus sediminis gen. nov., sp. nov., a moderately thermophilic bacterium isolated from a hot spring.</title>
        <authorList>
            <person name="Hu C.-J."/>
            <person name="Li W.-J."/>
            <person name="Xian W.-D."/>
        </authorList>
    </citation>
    <scope>NUCLEOTIDE SEQUENCE [LARGE SCALE GENOMIC DNA]</scope>
    <source>
        <strain evidence="9 10">SYSU G05006</strain>
    </source>
</reference>
<keyword evidence="10" id="KW-1185">Reference proteome</keyword>
<evidence type="ECO:0000256" key="5">
    <source>
        <dbReference type="ARBA" id="ARBA00022989"/>
    </source>
</evidence>
<keyword evidence="5" id="KW-1133">Transmembrane helix</keyword>
<accession>A0ABS7F014</accession>
<evidence type="ECO:0000259" key="7">
    <source>
        <dbReference type="Pfam" id="PF04239"/>
    </source>
</evidence>
<dbReference type="Pfam" id="PF04239">
    <property type="entry name" value="DUF421"/>
    <property type="match status" value="1"/>
</dbReference>
<dbReference type="InterPro" id="IPR007353">
    <property type="entry name" value="DUF421"/>
</dbReference>
<feature type="domain" description="YetF C-terminal" evidence="7">
    <location>
        <begin position="80"/>
        <end position="147"/>
    </location>
</feature>
<dbReference type="PANTHER" id="PTHR34582">
    <property type="entry name" value="UPF0702 TRANSMEMBRANE PROTEIN YCAP"/>
    <property type="match status" value="1"/>
</dbReference>
<dbReference type="Pfam" id="PF20730">
    <property type="entry name" value="YetF_N"/>
    <property type="match status" value="1"/>
</dbReference>
<protein>
    <submittedName>
        <fullName evidence="9">DUF421 domain-containing protein</fullName>
    </submittedName>
</protein>
<keyword evidence="6" id="KW-0472">Membrane</keyword>
<dbReference type="InterPro" id="IPR048454">
    <property type="entry name" value="YetF_N"/>
</dbReference>
<keyword evidence="4" id="KW-0812">Transmembrane</keyword>
<evidence type="ECO:0000256" key="4">
    <source>
        <dbReference type="ARBA" id="ARBA00022692"/>
    </source>
</evidence>